<evidence type="ECO:0000313" key="11">
    <source>
        <dbReference type="EMBL" id="TQJ01772.1"/>
    </source>
</evidence>
<dbReference type="GO" id="GO:0004497">
    <property type="term" value="F:monooxygenase activity"/>
    <property type="evidence" value="ECO:0007669"/>
    <property type="project" value="UniProtKB-KW"/>
</dbReference>
<evidence type="ECO:0000256" key="10">
    <source>
        <dbReference type="SAM" id="MobiDB-lite"/>
    </source>
</evidence>
<reference evidence="11 12" key="1">
    <citation type="submission" date="2019-06" db="EMBL/GenBank/DDBJ databases">
        <title>Sequencing the genomes of 1000 actinobacteria strains.</title>
        <authorList>
            <person name="Klenk H.-P."/>
        </authorList>
    </citation>
    <scope>NUCLEOTIDE SEQUENCE [LARGE SCALE GENOMIC DNA]</scope>
    <source>
        <strain evidence="11 12">DSM 45679</strain>
    </source>
</reference>
<evidence type="ECO:0000256" key="5">
    <source>
        <dbReference type="ARBA" id="ARBA00023002"/>
    </source>
</evidence>
<evidence type="ECO:0000256" key="9">
    <source>
        <dbReference type="RuleBase" id="RU000461"/>
    </source>
</evidence>
<accession>A0A542DFB7</accession>
<comment type="pathway">
    <text evidence="1">Antibiotic biosynthesis; vancomycin biosynthesis.</text>
</comment>
<dbReference type="SUPFAM" id="SSF48264">
    <property type="entry name" value="Cytochrome P450"/>
    <property type="match status" value="1"/>
</dbReference>
<dbReference type="InterPro" id="IPR001128">
    <property type="entry name" value="Cyt_P450"/>
</dbReference>
<dbReference type="InterPro" id="IPR036396">
    <property type="entry name" value="Cyt_P450_sf"/>
</dbReference>
<feature type="region of interest" description="Disordered" evidence="10">
    <location>
        <begin position="66"/>
        <end position="88"/>
    </location>
</feature>
<keyword evidence="6 9" id="KW-0408">Iron</keyword>
<dbReference type="PANTHER" id="PTHR46696:SF1">
    <property type="entry name" value="CYTOCHROME P450 YJIB-RELATED"/>
    <property type="match status" value="1"/>
</dbReference>
<keyword evidence="12" id="KW-1185">Reference proteome</keyword>
<organism evidence="11 12">
    <name type="scientific">Amycolatopsis cihanbeyliensis</name>
    <dbReference type="NCBI Taxonomy" id="1128664"/>
    <lineage>
        <taxon>Bacteria</taxon>
        <taxon>Bacillati</taxon>
        <taxon>Actinomycetota</taxon>
        <taxon>Actinomycetes</taxon>
        <taxon>Pseudonocardiales</taxon>
        <taxon>Pseudonocardiaceae</taxon>
        <taxon>Amycolatopsis</taxon>
    </lineage>
</organism>
<dbReference type="GO" id="GO:0005506">
    <property type="term" value="F:iron ion binding"/>
    <property type="evidence" value="ECO:0007669"/>
    <property type="project" value="InterPro"/>
</dbReference>
<keyword evidence="4 9" id="KW-0479">Metal-binding</keyword>
<dbReference type="GO" id="GO:0016705">
    <property type="term" value="F:oxidoreductase activity, acting on paired donors, with incorporation or reduction of molecular oxygen"/>
    <property type="evidence" value="ECO:0007669"/>
    <property type="project" value="InterPro"/>
</dbReference>
<dbReference type="Proteomes" id="UP000320876">
    <property type="component" value="Unassembled WGS sequence"/>
</dbReference>
<dbReference type="Pfam" id="PF00067">
    <property type="entry name" value="p450"/>
    <property type="match status" value="1"/>
</dbReference>
<dbReference type="FunFam" id="1.10.630.10:FF:000018">
    <property type="entry name" value="Cytochrome P450 monooxygenase"/>
    <property type="match status" value="1"/>
</dbReference>
<proteinExistence type="inferred from homology"/>
<comment type="similarity">
    <text evidence="2 9">Belongs to the cytochrome P450 family.</text>
</comment>
<keyword evidence="3 9" id="KW-0349">Heme</keyword>
<dbReference type="EMBL" id="VFML01000001">
    <property type="protein sequence ID" value="TQJ01772.1"/>
    <property type="molecule type" value="Genomic_DNA"/>
</dbReference>
<evidence type="ECO:0000313" key="12">
    <source>
        <dbReference type="Proteomes" id="UP000320876"/>
    </source>
</evidence>
<sequence>MTTVEACPYPFSDPVRLDLHPRYAELRAERPAMRVRLPYGAECWLVTRYEDVKTVLADHRFSRARTAGREDTPRVTPEAAPAGSILSMDPPEHSRLRRLIARAFTSRRVREFRPRTQEIVDGLLDEIEHTGPPADLVESLALPLPVSVISQMLGVPPGEHHRFRDFSAMVLSTTTHTREEVVAARAALEEYLSELAEQRRRQPGEDLISALVAAHDDDKLTDKELTQTGITLLVGGHESTASQFASSVYLLLSRPEQWALLRERPELVPSAVEELLRYIPLGSGGAFARIATEDIELGGVLVRAGEAVVASTNSANRDEEVFADPAELDLTREDNPHLAFGSGVHVCLGAQLARGELQVALGSLLARFPELRLTRPAEEVPWKEGTLLRSPRSLPVTW</sequence>
<name>A0A542DFB7_AMYCI</name>
<dbReference type="PROSITE" id="PS00086">
    <property type="entry name" value="CYTOCHROME_P450"/>
    <property type="match status" value="1"/>
</dbReference>
<dbReference type="PANTHER" id="PTHR46696">
    <property type="entry name" value="P450, PUTATIVE (EUROFUNG)-RELATED"/>
    <property type="match status" value="1"/>
</dbReference>
<dbReference type="InterPro" id="IPR017972">
    <property type="entry name" value="Cyt_P450_CS"/>
</dbReference>
<comment type="function">
    <text evidence="8">Involved in the coupling of aromatic side chains of the heptapeptide of vancomycin.</text>
</comment>
<dbReference type="RefSeq" id="WP_246076282.1">
    <property type="nucleotide sequence ID" value="NZ_VFML01000001.1"/>
</dbReference>
<dbReference type="InterPro" id="IPR002397">
    <property type="entry name" value="Cyt_P450_B"/>
</dbReference>
<evidence type="ECO:0000256" key="2">
    <source>
        <dbReference type="ARBA" id="ARBA00010617"/>
    </source>
</evidence>
<keyword evidence="7 9" id="KW-0503">Monooxygenase</keyword>
<dbReference type="PRINTS" id="PR00385">
    <property type="entry name" value="P450"/>
</dbReference>
<evidence type="ECO:0000256" key="7">
    <source>
        <dbReference type="ARBA" id="ARBA00023033"/>
    </source>
</evidence>
<evidence type="ECO:0000256" key="1">
    <source>
        <dbReference type="ARBA" id="ARBA00004660"/>
    </source>
</evidence>
<dbReference type="GO" id="GO:0020037">
    <property type="term" value="F:heme binding"/>
    <property type="evidence" value="ECO:0007669"/>
    <property type="project" value="InterPro"/>
</dbReference>
<dbReference type="PRINTS" id="PR00359">
    <property type="entry name" value="BP450"/>
</dbReference>
<gene>
    <name evidence="11" type="ORF">FB471_1486</name>
</gene>
<dbReference type="AlphaFoldDB" id="A0A542DFB7"/>
<evidence type="ECO:0000256" key="4">
    <source>
        <dbReference type="ARBA" id="ARBA00022723"/>
    </source>
</evidence>
<protein>
    <submittedName>
        <fullName evidence="11">Nocardicin N-oxygenase</fullName>
    </submittedName>
</protein>
<comment type="caution">
    <text evidence="11">The sequence shown here is derived from an EMBL/GenBank/DDBJ whole genome shotgun (WGS) entry which is preliminary data.</text>
</comment>
<evidence type="ECO:0000256" key="6">
    <source>
        <dbReference type="ARBA" id="ARBA00023004"/>
    </source>
</evidence>
<keyword evidence="5 9" id="KW-0560">Oxidoreductase</keyword>
<dbReference type="CDD" id="cd11031">
    <property type="entry name" value="Cyp158A-like"/>
    <property type="match status" value="1"/>
</dbReference>
<dbReference type="Gene3D" id="1.10.630.10">
    <property type="entry name" value="Cytochrome P450"/>
    <property type="match status" value="1"/>
</dbReference>
<evidence type="ECO:0000256" key="8">
    <source>
        <dbReference type="ARBA" id="ARBA00055433"/>
    </source>
</evidence>
<evidence type="ECO:0000256" key="3">
    <source>
        <dbReference type="ARBA" id="ARBA00022617"/>
    </source>
</evidence>